<proteinExistence type="inferred from homology"/>
<gene>
    <name evidence="8" type="ORF">NQX30_02960</name>
</gene>
<feature type="transmembrane region" description="Helical" evidence="6">
    <location>
        <begin position="87"/>
        <end position="105"/>
    </location>
</feature>
<dbReference type="Proteomes" id="UP001168167">
    <property type="component" value="Unassembled WGS sequence"/>
</dbReference>
<feature type="transmembrane region" description="Helical" evidence="6">
    <location>
        <begin position="45"/>
        <end position="67"/>
    </location>
</feature>
<accession>A0ABT7QLD6</accession>
<dbReference type="PANTHER" id="PTHR43332:SF1">
    <property type="entry name" value="TRANSPORT PERMEASE PROTEIN"/>
    <property type="match status" value="1"/>
</dbReference>
<feature type="transmembrane region" description="Helical" evidence="6">
    <location>
        <begin position="172"/>
        <end position="190"/>
    </location>
</feature>
<reference evidence="8" key="2">
    <citation type="journal article" date="2023" name="Microbiome">
        <title>Synthase-selected sorting approach identifies a beta-lactone synthase in a nudibranch symbiotic bacterium.</title>
        <authorList>
            <person name="Dzunkova M."/>
            <person name="La Clair J.J."/>
            <person name="Tyml T."/>
            <person name="Doud D."/>
            <person name="Schulz F."/>
            <person name="Piquer-Esteban S."/>
            <person name="Porcel Sanchis D."/>
            <person name="Osborn A."/>
            <person name="Robinson D."/>
            <person name="Louie K.B."/>
            <person name="Bowen B.P."/>
            <person name="Bowers R.M."/>
            <person name="Lee J."/>
            <person name="Arnau V."/>
            <person name="Diaz-Villanueva W."/>
            <person name="Stepanauskas R."/>
            <person name="Gosliner T."/>
            <person name="Date S.V."/>
            <person name="Northen T.R."/>
            <person name="Cheng J.F."/>
            <person name="Burkart M.D."/>
            <person name="Woyke T."/>
        </authorList>
    </citation>
    <scope>NUCLEOTIDE SEQUENCE</scope>
    <source>
        <strain evidence="8">Df01</strain>
    </source>
</reference>
<keyword evidence="9" id="KW-1185">Reference proteome</keyword>
<dbReference type="PANTHER" id="PTHR43332">
    <property type="entry name" value="INNER MEMBRANE TRANSPORT PERMEASE YADH-RELATED"/>
    <property type="match status" value="1"/>
</dbReference>
<dbReference type="InterPro" id="IPR013525">
    <property type="entry name" value="ABC2_TM"/>
</dbReference>
<comment type="similarity">
    <text evidence="2 6">Belongs to the ABC-2 integral membrane protein family.</text>
</comment>
<evidence type="ECO:0000313" key="9">
    <source>
        <dbReference type="Proteomes" id="UP001168167"/>
    </source>
</evidence>
<keyword evidence="3 6" id="KW-0812">Transmembrane</keyword>
<dbReference type="InterPro" id="IPR000412">
    <property type="entry name" value="ABC_2_transport"/>
</dbReference>
<protein>
    <recommendedName>
        <fullName evidence="6">Transport permease protein</fullName>
    </recommendedName>
</protein>
<keyword evidence="6" id="KW-1003">Cell membrane</keyword>
<dbReference type="InterPro" id="IPR047817">
    <property type="entry name" value="ABC2_TM_bact-type"/>
</dbReference>
<keyword evidence="6" id="KW-0813">Transport</keyword>
<dbReference type="EMBL" id="JANQAO010000001">
    <property type="protein sequence ID" value="MDM5147333.1"/>
    <property type="molecule type" value="Genomic_DNA"/>
</dbReference>
<comment type="subcellular location">
    <subcellularLocation>
        <location evidence="6">Cell inner membrane</location>
        <topology evidence="6">Multi-pass membrane protein</topology>
    </subcellularLocation>
    <subcellularLocation>
        <location evidence="1">Membrane</location>
        <topology evidence="1">Multi-pass membrane protein</topology>
    </subcellularLocation>
</comment>
<evidence type="ECO:0000313" key="8">
    <source>
        <dbReference type="EMBL" id="MDM5147333.1"/>
    </source>
</evidence>
<dbReference type="Pfam" id="PF01061">
    <property type="entry name" value="ABC2_membrane"/>
    <property type="match status" value="1"/>
</dbReference>
<evidence type="ECO:0000256" key="6">
    <source>
        <dbReference type="RuleBase" id="RU361157"/>
    </source>
</evidence>
<evidence type="ECO:0000256" key="3">
    <source>
        <dbReference type="ARBA" id="ARBA00022692"/>
    </source>
</evidence>
<dbReference type="InterPro" id="IPR052522">
    <property type="entry name" value="ABC-2_transport_permease"/>
</dbReference>
<keyword evidence="5 6" id="KW-0472">Membrane</keyword>
<feature type="transmembrane region" description="Helical" evidence="6">
    <location>
        <begin position="136"/>
        <end position="160"/>
    </location>
</feature>
<evidence type="ECO:0000256" key="2">
    <source>
        <dbReference type="ARBA" id="ARBA00007783"/>
    </source>
</evidence>
<feature type="transmembrane region" description="Helical" evidence="6">
    <location>
        <begin position="220"/>
        <end position="241"/>
    </location>
</feature>
<feature type="transmembrane region" description="Helical" evidence="6">
    <location>
        <begin position="15"/>
        <end position="36"/>
    </location>
</feature>
<evidence type="ECO:0000256" key="4">
    <source>
        <dbReference type="ARBA" id="ARBA00022989"/>
    </source>
</evidence>
<name>A0ABT7QLD6_9GAMM</name>
<keyword evidence="4 6" id="KW-1133">Transmembrane helix</keyword>
<feature type="transmembrane region" description="Helical" evidence="6">
    <location>
        <begin position="112"/>
        <end position="130"/>
    </location>
</feature>
<evidence type="ECO:0000259" key="7">
    <source>
        <dbReference type="PROSITE" id="PS51012"/>
    </source>
</evidence>
<organism evidence="8 9">
    <name type="scientific">Candidatus Doriopsillibacter californiensis</name>
    <dbReference type="NCBI Taxonomy" id="2970740"/>
    <lineage>
        <taxon>Bacteria</taxon>
        <taxon>Pseudomonadati</taxon>
        <taxon>Pseudomonadota</taxon>
        <taxon>Gammaproteobacteria</taxon>
        <taxon>Candidatus Tethybacterales</taxon>
        <taxon>Candidatus Persebacteraceae</taxon>
        <taxon>Candidatus Doriopsillibacter</taxon>
    </lineage>
</organism>
<reference evidence="8" key="1">
    <citation type="submission" date="2022-08" db="EMBL/GenBank/DDBJ databases">
        <authorList>
            <person name="Dzunkova M."/>
            <person name="La Clair J."/>
            <person name="Tyml T."/>
            <person name="Doud D."/>
            <person name="Schulz F."/>
            <person name="Piquer S."/>
            <person name="Porcel Sanchis D."/>
            <person name="Osborn A."/>
            <person name="Robinson D."/>
            <person name="Louie K.B."/>
            <person name="Bowen B.P."/>
            <person name="Bowers R."/>
            <person name="Lee J."/>
            <person name="Arnau Llombart V."/>
            <person name="Diaz Villanueva W."/>
            <person name="Gosliner T."/>
            <person name="Northen T."/>
            <person name="Cheng J.-F."/>
            <person name="Burkart M.D."/>
            <person name="Woyke T."/>
        </authorList>
    </citation>
    <scope>NUCLEOTIDE SEQUENCE</scope>
    <source>
        <strain evidence="8">Df01</strain>
    </source>
</reference>
<sequence>MNGFRGLLEKEIVRFWRVAFQTIAAPVLTTFLYLLVFSHILSEKVYVFEGVSYVEFLIPGLVMMSVLQNSFANSSSSLIQSKVTGNLLLIVLPPISPLAFFNAYVCASVIRGLLIGAGVLATGIFFVPTLTPASPFLLLLFAVLGGIMTGALGIIAGLWAEKFDQLGMFQNFIIMPLTFLSGVFYSIQSLPDFWRGLSSFNPFLYMIDGFRRGFFAQGDIPLTTSLLVTVTLTIAVSWLALHLVRTGYKIKT</sequence>
<evidence type="ECO:0000256" key="1">
    <source>
        <dbReference type="ARBA" id="ARBA00004141"/>
    </source>
</evidence>
<dbReference type="PIRSF" id="PIRSF006648">
    <property type="entry name" value="DrrB"/>
    <property type="match status" value="1"/>
</dbReference>
<dbReference type="PROSITE" id="PS51012">
    <property type="entry name" value="ABC_TM2"/>
    <property type="match status" value="1"/>
</dbReference>
<evidence type="ECO:0000256" key="5">
    <source>
        <dbReference type="ARBA" id="ARBA00023136"/>
    </source>
</evidence>
<feature type="domain" description="ABC transmembrane type-2" evidence="7">
    <location>
        <begin position="17"/>
        <end position="247"/>
    </location>
</feature>
<comment type="caution">
    <text evidence="8">The sequence shown here is derived from an EMBL/GenBank/DDBJ whole genome shotgun (WGS) entry which is preliminary data.</text>
</comment>